<dbReference type="KEGG" id="mros:EHO51_20330"/>
<name>A0A3G8MD77_9HYPH</name>
<dbReference type="EMBL" id="CP044330">
    <property type="protein sequence ID" value="QGM96008.1"/>
    <property type="molecule type" value="Genomic_DNA"/>
</dbReference>
<evidence type="ECO:0000313" key="3">
    <source>
        <dbReference type="EMBL" id="QGM96008.1"/>
    </source>
</evidence>
<evidence type="ECO:0000313" key="5">
    <source>
        <dbReference type="Proteomes" id="UP000424673"/>
    </source>
</evidence>
<gene>
    <name evidence="2" type="ORF">EHO51_20330</name>
    <name evidence="3" type="ORF">F7D13_18225</name>
</gene>
<keyword evidence="5" id="KW-1185">Reference proteome</keyword>
<reference evidence="3 5" key="2">
    <citation type="journal article" date="2021" name="AMB Express">
        <title>Isolation and characterisation of Methylocystis spp. for poly-3-hydroxybutyrate production using waste methane feedstocks.</title>
        <authorList>
            <person name="Rumah B.L."/>
            <person name="Stead C.E."/>
            <person name="Claxton Stevens B.H."/>
            <person name="Minton N.P."/>
            <person name="Grosse-Honebrink A."/>
            <person name="Zhang Y."/>
        </authorList>
    </citation>
    <scope>NUCLEOTIDE SEQUENCE [LARGE SCALE GENOMIC DNA]</scope>
    <source>
        <strain evidence="3 5">BRCS1</strain>
        <plasmid evidence="3 5">unnamed2</plasmid>
    </source>
</reference>
<dbReference type="RefSeq" id="WP_124740589.1">
    <property type="nucleotide sequence ID" value="NZ_CP034088.1"/>
</dbReference>
<protein>
    <submittedName>
        <fullName evidence="2">Uncharacterized protein</fullName>
    </submittedName>
</protein>
<geneLocation type="plasmid" evidence="3 5">
    <name>unnamed2</name>
</geneLocation>
<evidence type="ECO:0000256" key="1">
    <source>
        <dbReference type="SAM" id="SignalP"/>
    </source>
</evidence>
<accession>A0A3G8MD77</accession>
<geneLocation type="plasmid" evidence="2">
    <name>pGW6_2</name>
</geneLocation>
<keyword evidence="2" id="KW-0614">Plasmid</keyword>
<reference evidence="2 4" key="1">
    <citation type="submission" date="2018-11" db="EMBL/GenBank/DDBJ databases">
        <title>Genome squencing of methanotrophic bacteria isolated from alkaline groundwater in Korea.</title>
        <authorList>
            <person name="Nguyen L.N."/>
        </authorList>
    </citation>
    <scope>NUCLEOTIDE SEQUENCE [LARGE SCALE GENOMIC DNA]</scope>
    <source>
        <strain evidence="2 4">GW6</strain>
        <plasmid evidence="4">pgw6_2</plasmid>
        <plasmid evidence="2">pGW6_2</plasmid>
    </source>
</reference>
<dbReference type="Proteomes" id="UP000424673">
    <property type="component" value="Plasmid unnamed2"/>
</dbReference>
<evidence type="ECO:0000313" key="4">
    <source>
        <dbReference type="Proteomes" id="UP000273982"/>
    </source>
</evidence>
<proteinExistence type="predicted"/>
<dbReference type="EMBL" id="CP034088">
    <property type="protein sequence ID" value="AZG79130.1"/>
    <property type="molecule type" value="Genomic_DNA"/>
</dbReference>
<geneLocation type="plasmid" evidence="4">
    <name>pgw6_2</name>
</geneLocation>
<feature type="chain" id="PRO_5044594224" evidence="1">
    <location>
        <begin position="30"/>
        <end position="136"/>
    </location>
</feature>
<sequence>MNTLDFKRTISAFAVAAGVVATAPTLVMAQQTSLQLENAPGARPKSSVTVTANVVNRSRTDSTGGTVVFDNEYSQCTVTFGPIRALGGSASGSCVLDGYALMAKSQFNAANGTHWVGWAGNGQAFSVIDINLNDAK</sequence>
<evidence type="ECO:0000313" key="2">
    <source>
        <dbReference type="EMBL" id="AZG79130.1"/>
    </source>
</evidence>
<dbReference type="AlphaFoldDB" id="A0A3G8MD77"/>
<organism evidence="2 4">
    <name type="scientific">Methylocystis rosea</name>
    <dbReference type="NCBI Taxonomy" id="173366"/>
    <lineage>
        <taxon>Bacteria</taxon>
        <taxon>Pseudomonadati</taxon>
        <taxon>Pseudomonadota</taxon>
        <taxon>Alphaproteobacteria</taxon>
        <taxon>Hyphomicrobiales</taxon>
        <taxon>Methylocystaceae</taxon>
        <taxon>Methylocystis</taxon>
    </lineage>
</organism>
<dbReference type="Proteomes" id="UP000273982">
    <property type="component" value="Plasmid pGW6_2"/>
</dbReference>
<feature type="signal peptide" evidence="1">
    <location>
        <begin position="1"/>
        <end position="29"/>
    </location>
</feature>
<keyword evidence="1" id="KW-0732">Signal</keyword>